<protein>
    <recommendedName>
        <fullName evidence="3">Protein kinase domain-containing protein</fullName>
    </recommendedName>
</protein>
<reference evidence="1" key="1">
    <citation type="submission" date="2022-06" db="EMBL/GenBank/DDBJ databases">
        <title>Genome Sequence of Candolleomyces eurysporus.</title>
        <authorList>
            <person name="Buettner E."/>
        </authorList>
    </citation>
    <scope>NUCLEOTIDE SEQUENCE</scope>
    <source>
        <strain evidence="1">VTCC 930004</strain>
    </source>
</reference>
<comment type="caution">
    <text evidence="1">The sequence shown here is derived from an EMBL/GenBank/DDBJ whole genome shotgun (WGS) entry which is preliminary data.</text>
</comment>
<dbReference type="Gene3D" id="1.10.510.10">
    <property type="entry name" value="Transferase(Phosphotransferase) domain 1"/>
    <property type="match status" value="1"/>
</dbReference>
<dbReference type="EMBL" id="JANBPK010000816">
    <property type="protein sequence ID" value="KAJ2930894.1"/>
    <property type="molecule type" value="Genomic_DNA"/>
</dbReference>
<dbReference type="AlphaFoldDB" id="A0A9W8MJJ8"/>
<evidence type="ECO:0000313" key="2">
    <source>
        <dbReference type="Proteomes" id="UP001140091"/>
    </source>
</evidence>
<evidence type="ECO:0008006" key="3">
    <source>
        <dbReference type="Google" id="ProtNLM"/>
    </source>
</evidence>
<dbReference type="OrthoDB" id="2523927at2759"/>
<gene>
    <name evidence="1" type="ORF">H1R20_g6209</name>
</gene>
<proteinExistence type="predicted"/>
<accession>A0A9W8MJJ8</accession>
<name>A0A9W8MJJ8_9AGAR</name>
<dbReference type="Proteomes" id="UP001140091">
    <property type="component" value="Unassembled WGS sequence"/>
</dbReference>
<dbReference type="InterPro" id="IPR011009">
    <property type="entry name" value="Kinase-like_dom_sf"/>
</dbReference>
<dbReference type="SUPFAM" id="SSF56112">
    <property type="entry name" value="Protein kinase-like (PK-like)"/>
    <property type="match status" value="1"/>
</dbReference>
<feature type="non-terminal residue" evidence="1">
    <location>
        <position position="395"/>
    </location>
</feature>
<organism evidence="1 2">
    <name type="scientific">Candolleomyces eurysporus</name>
    <dbReference type="NCBI Taxonomy" id="2828524"/>
    <lineage>
        <taxon>Eukaryota</taxon>
        <taxon>Fungi</taxon>
        <taxon>Dikarya</taxon>
        <taxon>Basidiomycota</taxon>
        <taxon>Agaricomycotina</taxon>
        <taxon>Agaricomycetes</taxon>
        <taxon>Agaricomycetidae</taxon>
        <taxon>Agaricales</taxon>
        <taxon>Agaricineae</taxon>
        <taxon>Psathyrellaceae</taxon>
        <taxon>Candolleomyces</taxon>
    </lineage>
</organism>
<keyword evidence="2" id="KW-1185">Reference proteome</keyword>
<evidence type="ECO:0000313" key="1">
    <source>
        <dbReference type="EMBL" id="KAJ2930894.1"/>
    </source>
</evidence>
<sequence length="395" mass="44046">MTSPPPGKLARHWSQVLVVPGLAGPGPATPSSHRSKAAENLLDSTRISLHTWNYPGPPQSFLDHSWDLDWDNVKMAFGNLGLQQPCELKETLVIENIVVPALKCLNIIFFQTFKIILKKQNIIIIRDQKGRTKTAPDISAYIGNLTNDGKREYFQRTEPRLAFMEGKGPMAAGSSGLNEGLDSFRQQVIGASATLNEDHDEVALNILSQLAFKFIKSFDTSPVTVSSIINSSDWTHFIHAPLPPDSIMYRDSATICLYQKWGFVIKYALEESGFERELKALQGLASMVHSPSLIAHGTTAARPWASPVPFLVMTYHGAPLQNFDKSIVNNLYNGIVKPMHELGWHHHDIKPDNVMIDAHGKLTIIDFNLAVPFKECKDHICPDKAFLRKWGIDDC</sequence>